<dbReference type="InterPro" id="IPR028053">
    <property type="entry name" value="Membr_insert_YidC_N"/>
</dbReference>
<evidence type="ECO:0000256" key="12">
    <source>
        <dbReference type="ARBA" id="ARBA00033342"/>
    </source>
</evidence>
<dbReference type="EMBL" id="JAHLFJ010000040">
    <property type="protein sequence ID" value="MBU3855720.1"/>
    <property type="molecule type" value="Genomic_DNA"/>
</dbReference>
<feature type="transmembrane region" description="Helical" evidence="13">
    <location>
        <begin position="492"/>
        <end position="511"/>
    </location>
</feature>
<dbReference type="NCBIfam" id="TIGR03592">
    <property type="entry name" value="yidC_oxa1_cterm"/>
    <property type="match status" value="1"/>
</dbReference>
<comment type="subunit">
    <text evidence="13">Interacts with the Sec translocase complex via SecD. Specifically interacts with transmembrane segments of nascent integral membrane proteins during membrane integration.</text>
</comment>
<gene>
    <name evidence="13 17" type="primary">yidC</name>
    <name evidence="17" type="ORF">H9928_04030</name>
</gene>
<dbReference type="Pfam" id="PF02096">
    <property type="entry name" value="60KD_IMP"/>
    <property type="match status" value="1"/>
</dbReference>
<evidence type="ECO:0000256" key="13">
    <source>
        <dbReference type="HAMAP-Rule" id="MF_01810"/>
    </source>
</evidence>
<dbReference type="GO" id="GO:0005886">
    <property type="term" value="C:plasma membrane"/>
    <property type="evidence" value="ECO:0007669"/>
    <property type="project" value="UniProtKB-SubCell"/>
</dbReference>
<feature type="transmembrane region" description="Helical" evidence="13">
    <location>
        <begin position="547"/>
        <end position="565"/>
    </location>
</feature>
<dbReference type="InterPro" id="IPR001708">
    <property type="entry name" value="YidC/ALB3/OXA1/COX18"/>
</dbReference>
<evidence type="ECO:0000256" key="14">
    <source>
        <dbReference type="SAM" id="MobiDB-lite"/>
    </source>
</evidence>
<comment type="subcellular location">
    <subcellularLocation>
        <location evidence="1">Cell inner membrane</location>
        <topology evidence="1">Multi-pass membrane protein</topology>
    </subcellularLocation>
    <subcellularLocation>
        <location evidence="13">Cell membrane</location>
        <topology evidence="13">Multi-pass membrane protein</topology>
    </subcellularLocation>
</comment>
<feature type="transmembrane region" description="Helical" evidence="13">
    <location>
        <begin position="438"/>
        <end position="459"/>
    </location>
</feature>
<comment type="function">
    <text evidence="13">Required for the insertion and/or proper folding and/or complex formation of integral membrane proteins into the membrane. Involved in integration of membrane proteins that insert both dependently and independently of the Sec translocase complex, as well as at least some lipoproteins. Aids folding of multispanning membrane proteins.</text>
</comment>
<dbReference type="Gene3D" id="2.70.98.90">
    <property type="match status" value="1"/>
</dbReference>
<evidence type="ECO:0000259" key="16">
    <source>
        <dbReference type="Pfam" id="PF14849"/>
    </source>
</evidence>
<evidence type="ECO:0000256" key="10">
    <source>
        <dbReference type="ARBA" id="ARBA00023186"/>
    </source>
</evidence>
<proteinExistence type="inferred from homology"/>
<evidence type="ECO:0000313" key="18">
    <source>
        <dbReference type="Proteomes" id="UP000784286"/>
    </source>
</evidence>
<name>A0A948X1X1_9BACT</name>
<dbReference type="InterPro" id="IPR047196">
    <property type="entry name" value="YidC_ALB_C"/>
</dbReference>
<keyword evidence="9 13" id="KW-0472">Membrane</keyword>
<dbReference type="Proteomes" id="UP000784286">
    <property type="component" value="Unassembled WGS sequence"/>
</dbReference>
<feature type="transmembrane region" description="Helical" evidence="13">
    <location>
        <begin position="363"/>
        <end position="387"/>
    </location>
</feature>
<dbReference type="AlphaFoldDB" id="A0A948X1X1"/>
<dbReference type="HAMAP" id="MF_01810">
    <property type="entry name" value="YidC_type1"/>
    <property type="match status" value="1"/>
</dbReference>
<dbReference type="GO" id="GO:0032977">
    <property type="term" value="F:membrane insertase activity"/>
    <property type="evidence" value="ECO:0007669"/>
    <property type="project" value="InterPro"/>
</dbReference>
<evidence type="ECO:0000256" key="2">
    <source>
        <dbReference type="ARBA" id="ARBA00010527"/>
    </source>
</evidence>
<dbReference type="PRINTS" id="PR00701">
    <property type="entry name" value="60KDINNERMP"/>
</dbReference>
<evidence type="ECO:0000313" key="17">
    <source>
        <dbReference type="EMBL" id="MBU3855720.1"/>
    </source>
</evidence>
<sequence length="625" mass="72265">MDKNTLVGFVLIGVVIVGFGIYNRPSQEERAQAQHYQDSIQQVIRDKEIQAQKQAALAEEAALNDTTSLFFEATKGEEKRTTLENEFIKLQFTNKGGRVCSAMLKEYNDQEHQPLVLFDGNDAAMNFSFDGKKAENMNSSRLYFETVNQTDSTVTMRLNVSNGGHLDLNYKLLPHSYMVDLTIQATGMQNFFHSTTNSMGIDWKQRARQMEKGFNFEQRYTSLTYKPVGESFDYLSETSDEKKDIPEALDWVAFKNQYFSCVFMAEQCFMNASLDSKLEVQGSGYMKDYRAEMSTPFDPTGAKPTRLQFYFGPNHFKTLLASNDLSFSNKDQELEDLVYLGWPIIRLINRWFTINLFDWLSGLGLSMGIVILFMTIIVKILVLPTTWKSFISSAKMRALKPYVDKISAKYPNPEDALKKQQETMALYREYNVSPMGGCLPMLLQTPVYMALFFFVPNAIEFRQQSFLWANDLSAYDDLISWNMHIPLLGNHLSLFCLLFSATTVINQIVIMRQQDMGNNPQMAAMKWMMYIMPLMFFFIFNDYASGLSYYYFISGLMSILIMWIMRKMTDEKKLLAQLEANKREPSQQKPSGLMAKLEALQKEQERLQKERMERMKQTQNHNKKN</sequence>
<evidence type="ECO:0000256" key="4">
    <source>
        <dbReference type="ARBA" id="ARBA00022448"/>
    </source>
</evidence>
<dbReference type="NCBIfam" id="NF002356">
    <property type="entry name" value="PRK01318.2-3"/>
    <property type="match status" value="1"/>
</dbReference>
<feature type="transmembrane region" description="Helical" evidence="13">
    <location>
        <begin position="523"/>
        <end position="541"/>
    </location>
</feature>
<feature type="compositionally biased region" description="Basic and acidic residues" evidence="14">
    <location>
        <begin position="605"/>
        <end position="616"/>
    </location>
</feature>
<evidence type="ECO:0000256" key="7">
    <source>
        <dbReference type="ARBA" id="ARBA00022927"/>
    </source>
</evidence>
<organism evidence="17 18">
    <name type="scientific">Candidatus Phocaeicola excrementipullorum</name>
    <dbReference type="NCBI Taxonomy" id="2838731"/>
    <lineage>
        <taxon>Bacteria</taxon>
        <taxon>Pseudomonadati</taxon>
        <taxon>Bacteroidota</taxon>
        <taxon>Bacteroidia</taxon>
        <taxon>Bacteroidales</taxon>
        <taxon>Bacteroidaceae</taxon>
        <taxon>Phocaeicola</taxon>
    </lineage>
</organism>
<dbReference type="GO" id="GO:0015031">
    <property type="term" value="P:protein transport"/>
    <property type="evidence" value="ECO:0007669"/>
    <property type="project" value="UniProtKB-KW"/>
</dbReference>
<evidence type="ECO:0000256" key="8">
    <source>
        <dbReference type="ARBA" id="ARBA00022989"/>
    </source>
</evidence>
<comment type="caution">
    <text evidence="17">The sequence shown here is derived from an EMBL/GenBank/DDBJ whole genome shotgun (WGS) entry which is preliminary data.</text>
</comment>
<keyword evidence="4 13" id="KW-0813">Transport</keyword>
<reference evidence="17" key="1">
    <citation type="journal article" date="2021" name="PeerJ">
        <title>Extensive microbial diversity within the chicken gut microbiome revealed by metagenomics and culture.</title>
        <authorList>
            <person name="Gilroy R."/>
            <person name="Ravi A."/>
            <person name="Getino M."/>
            <person name="Pursley I."/>
            <person name="Horton D.L."/>
            <person name="Alikhan N.F."/>
            <person name="Baker D."/>
            <person name="Gharbi K."/>
            <person name="Hall N."/>
            <person name="Watson M."/>
            <person name="Adriaenssens E.M."/>
            <person name="Foster-Nyarko E."/>
            <person name="Jarju S."/>
            <person name="Secka A."/>
            <person name="Antonio M."/>
            <person name="Oren A."/>
            <person name="Chaudhuri R.R."/>
            <person name="La Ragione R."/>
            <person name="Hildebrand F."/>
            <person name="Pallen M.J."/>
        </authorList>
    </citation>
    <scope>NUCLEOTIDE SEQUENCE</scope>
    <source>
        <strain evidence="17">8470</strain>
    </source>
</reference>
<comment type="similarity">
    <text evidence="2 13">Belongs to the OXA1/ALB3/YidC family. Type 1 subfamily.</text>
</comment>
<evidence type="ECO:0000256" key="3">
    <source>
        <dbReference type="ARBA" id="ARBA00015325"/>
    </source>
</evidence>
<protein>
    <recommendedName>
        <fullName evidence="3 13">Membrane protein insertase YidC</fullName>
    </recommendedName>
    <alternativeName>
        <fullName evidence="12 13">Foldase YidC</fullName>
    </alternativeName>
    <alternativeName>
        <fullName evidence="13">Membrane protein YidC</fullName>
    </alternativeName>
    <alternativeName>
        <fullName evidence="11 13">membrane integrase YidC</fullName>
    </alternativeName>
</protein>
<dbReference type="GO" id="GO:0051205">
    <property type="term" value="P:protein insertion into membrane"/>
    <property type="evidence" value="ECO:0007669"/>
    <property type="project" value="TreeGrafter"/>
</dbReference>
<evidence type="ECO:0000259" key="15">
    <source>
        <dbReference type="Pfam" id="PF02096"/>
    </source>
</evidence>
<accession>A0A948X1X1</accession>
<evidence type="ECO:0000256" key="9">
    <source>
        <dbReference type="ARBA" id="ARBA00023136"/>
    </source>
</evidence>
<keyword evidence="6 13" id="KW-0812">Transmembrane</keyword>
<feature type="domain" description="Membrane insertase YidC/Oxa/ALB C-terminal" evidence="15">
    <location>
        <begin position="368"/>
        <end position="567"/>
    </location>
</feature>
<reference evidence="17" key="2">
    <citation type="submission" date="2021-04" db="EMBL/GenBank/DDBJ databases">
        <authorList>
            <person name="Gilroy R."/>
        </authorList>
    </citation>
    <scope>NUCLEOTIDE SEQUENCE</scope>
    <source>
        <strain evidence="17">8470</strain>
    </source>
</reference>
<dbReference type="NCBIfam" id="TIGR03593">
    <property type="entry name" value="yidC_nterm"/>
    <property type="match status" value="1"/>
</dbReference>
<dbReference type="CDD" id="cd19961">
    <property type="entry name" value="EcYidC-like_peri"/>
    <property type="match status" value="1"/>
</dbReference>
<dbReference type="PANTHER" id="PTHR12428:SF65">
    <property type="entry name" value="CYTOCHROME C OXIDASE ASSEMBLY PROTEIN COX18, MITOCHONDRIAL"/>
    <property type="match status" value="1"/>
</dbReference>
<keyword evidence="7 13" id="KW-0653">Protein transport</keyword>
<evidence type="ECO:0000256" key="11">
    <source>
        <dbReference type="ARBA" id="ARBA00033245"/>
    </source>
</evidence>
<dbReference type="InterPro" id="IPR019998">
    <property type="entry name" value="Membr_insert_YidC"/>
</dbReference>
<evidence type="ECO:0000256" key="5">
    <source>
        <dbReference type="ARBA" id="ARBA00022475"/>
    </source>
</evidence>
<keyword evidence="5 13" id="KW-1003">Cell membrane</keyword>
<evidence type="ECO:0000256" key="1">
    <source>
        <dbReference type="ARBA" id="ARBA00004429"/>
    </source>
</evidence>
<dbReference type="InterPro" id="IPR038221">
    <property type="entry name" value="YidC_periplasmic_sf"/>
</dbReference>
<keyword evidence="8 13" id="KW-1133">Transmembrane helix</keyword>
<keyword evidence="10 13" id="KW-0143">Chaperone</keyword>
<feature type="domain" description="Membrane insertase YidC N-terminal" evidence="16">
    <location>
        <begin position="80"/>
        <end position="349"/>
    </location>
</feature>
<feature type="transmembrane region" description="Helical" evidence="13">
    <location>
        <begin position="6"/>
        <end position="22"/>
    </location>
</feature>
<evidence type="ECO:0000256" key="6">
    <source>
        <dbReference type="ARBA" id="ARBA00022692"/>
    </source>
</evidence>
<dbReference type="Pfam" id="PF14849">
    <property type="entry name" value="YidC_periplas"/>
    <property type="match status" value="1"/>
</dbReference>
<dbReference type="CDD" id="cd20070">
    <property type="entry name" value="5TM_YidC_Alb3"/>
    <property type="match status" value="1"/>
</dbReference>
<dbReference type="InterPro" id="IPR028055">
    <property type="entry name" value="YidC/Oxa/ALB_C"/>
</dbReference>
<feature type="region of interest" description="Disordered" evidence="14">
    <location>
        <begin position="605"/>
        <end position="625"/>
    </location>
</feature>
<dbReference type="PANTHER" id="PTHR12428">
    <property type="entry name" value="OXA1"/>
    <property type="match status" value="1"/>
</dbReference>